<dbReference type="InterPro" id="IPR017790">
    <property type="entry name" value="Penicillin-binding_protein_2"/>
</dbReference>
<dbReference type="EMBL" id="LAZR01000019">
    <property type="protein sequence ID" value="KKO05482.1"/>
    <property type="molecule type" value="Genomic_DNA"/>
</dbReference>
<dbReference type="GO" id="GO:0008658">
    <property type="term" value="F:penicillin binding"/>
    <property type="evidence" value="ECO:0007669"/>
    <property type="project" value="InterPro"/>
</dbReference>
<dbReference type="GO" id="GO:0071555">
    <property type="term" value="P:cell wall organization"/>
    <property type="evidence" value="ECO:0007669"/>
    <property type="project" value="UniProtKB-KW"/>
</dbReference>
<dbReference type="InterPro" id="IPR005311">
    <property type="entry name" value="PBP_dimer"/>
</dbReference>
<evidence type="ECO:0000256" key="3">
    <source>
        <dbReference type="ARBA" id="ARBA00022475"/>
    </source>
</evidence>
<evidence type="ECO:0008006" key="17">
    <source>
        <dbReference type="Google" id="ProtNLM"/>
    </source>
</evidence>
<dbReference type="GO" id="GO:0071972">
    <property type="term" value="F:peptidoglycan L,D-transpeptidase activity"/>
    <property type="evidence" value="ECO:0007669"/>
    <property type="project" value="TreeGrafter"/>
</dbReference>
<dbReference type="Gene3D" id="3.40.710.10">
    <property type="entry name" value="DD-peptidase/beta-lactamase superfamily"/>
    <property type="match status" value="1"/>
</dbReference>
<dbReference type="Pfam" id="PF00905">
    <property type="entry name" value="Transpeptidase"/>
    <property type="match status" value="1"/>
</dbReference>
<evidence type="ECO:0000256" key="11">
    <source>
        <dbReference type="ARBA" id="ARBA00023136"/>
    </source>
</evidence>
<keyword evidence="11 13" id="KW-0472">Membrane</keyword>
<gene>
    <name evidence="16" type="ORF">LCGC14_0077540</name>
</gene>
<keyword evidence="7" id="KW-0378">Hydrolase</keyword>
<dbReference type="PANTHER" id="PTHR30627:SF2">
    <property type="entry name" value="PEPTIDOGLYCAN D,D-TRANSPEPTIDASE MRDA"/>
    <property type="match status" value="1"/>
</dbReference>
<comment type="subcellular location">
    <subcellularLocation>
        <location evidence="2">Cell membrane</location>
    </subcellularLocation>
    <subcellularLocation>
        <location evidence="1">Membrane</location>
        <topology evidence="1">Single-pass membrane protein</topology>
    </subcellularLocation>
</comment>
<organism evidence="16">
    <name type="scientific">marine sediment metagenome</name>
    <dbReference type="NCBI Taxonomy" id="412755"/>
    <lineage>
        <taxon>unclassified sequences</taxon>
        <taxon>metagenomes</taxon>
        <taxon>ecological metagenomes</taxon>
    </lineage>
</organism>
<feature type="domain" description="Penicillin-binding protein dimerisation" evidence="15">
    <location>
        <begin position="64"/>
        <end position="238"/>
    </location>
</feature>
<evidence type="ECO:0000256" key="13">
    <source>
        <dbReference type="SAM" id="Phobius"/>
    </source>
</evidence>
<keyword evidence="3" id="KW-1003">Cell membrane</keyword>
<feature type="domain" description="Penicillin-binding protein transpeptidase" evidence="14">
    <location>
        <begin position="271"/>
        <end position="629"/>
    </location>
</feature>
<dbReference type="NCBIfam" id="TIGR03423">
    <property type="entry name" value="pbp2_mrdA"/>
    <property type="match status" value="1"/>
</dbReference>
<dbReference type="Pfam" id="PF03717">
    <property type="entry name" value="PBP_dimer"/>
    <property type="match status" value="1"/>
</dbReference>
<reference evidence="16" key="1">
    <citation type="journal article" date="2015" name="Nature">
        <title>Complex archaea that bridge the gap between prokaryotes and eukaryotes.</title>
        <authorList>
            <person name="Spang A."/>
            <person name="Saw J.H."/>
            <person name="Jorgensen S.L."/>
            <person name="Zaremba-Niedzwiedzka K."/>
            <person name="Martijn J."/>
            <person name="Lind A.E."/>
            <person name="van Eijk R."/>
            <person name="Schleper C."/>
            <person name="Guy L."/>
            <person name="Ettema T.J."/>
        </authorList>
    </citation>
    <scope>NUCLEOTIDE SEQUENCE</scope>
</reference>
<protein>
    <recommendedName>
        <fullName evidence="17">Penicillin-binding protein 2</fullName>
    </recommendedName>
</protein>
<accession>A0A0F9Y0X3</accession>
<dbReference type="InterPro" id="IPR001460">
    <property type="entry name" value="PCN-bd_Tpept"/>
</dbReference>
<evidence type="ECO:0000256" key="1">
    <source>
        <dbReference type="ARBA" id="ARBA00004167"/>
    </source>
</evidence>
<evidence type="ECO:0000256" key="4">
    <source>
        <dbReference type="ARBA" id="ARBA00022519"/>
    </source>
</evidence>
<evidence type="ECO:0000256" key="5">
    <source>
        <dbReference type="ARBA" id="ARBA00022670"/>
    </source>
</evidence>
<dbReference type="InterPro" id="IPR050515">
    <property type="entry name" value="Beta-lactam/transpept"/>
</dbReference>
<dbReference type="SUPFAM" id="SSF56601">
    <property type="entry name" value="beta-lactamase/transpeptidase-like"/>
    <property type="match status" value="1"/>
</dbReference>
<evidence type="ECO:0000256" key="8">
    <source>
        <dbReference type="ARBA" id="ARBA00022960"/>
    </source>
</evidence>
<dbReference type="SUPFAM" id="SSF56519">
    <property type="entry name" value="Penicillin binding protein dimerisation domain"/>
    <property type="match status" value="1"/>
</dbReference>
<evidence type="ECO:0000256" key="2">
    <source>
        <dbReference type="ARBA" id="ARBA00004236"/>
    </source>
</evidence>
<sequence>MAPRFRLDGHKQEIQIFNRRLVFACGVVLLLVLALIGRMINLQFLNHEYFSARSDGNRLHSQYIPPTRGLIYDRNGNLLADNRPIFNLTVVREAAADFDQSLSILRDVIGLTDEDVEQYQARLGRRAVPQSSVPLKFQLTDEEIAHIAVNQHQLPGIAVEAQLVRYYPFGQSAAHALGYVSEINRDELQGMSEEEVRNYRGTNQIGKIGIEQTYEDYLHGSVGFETVEKNNRGRVMRVLGRTDPEPGADIQLHLDIALQTAAEAALGDRRGAIVAIDPKTGGILAMVSQPGYDPNLFVTGISRTQLAELNNSRHSPMFNRATHARIPGSTIKPFIGLAGLYHGVITPEFVINDPGYYQLAERRRPYYDWTWWVDKSGHGPINLERAIYQSCNTYFSHTAVELGIDRIHDYLVTFGFGANWALDVPNASKGLVPSPAWKRETRGEPWYPGETPAEGFGNGMFQATTLQMASAAATLANHGVFKRPRMLRSIRADEQDFAAIIFDEGEVTQPLLPSREEVALVRKAMEHTVSKPREREHRRHEGTAYDYVQGARPLAYPMAGKSGTAQVVGVQVDARGNRIEPDEIRDEHLNHAMFIAFDASPESRIAVAVFVENGEGGSSVAGPLAREVLDAYMLPIIEQEQLMEQGGEGGQLLTANH</sequence>
<keyword evidence="6 13" id="KW-0812">Transmembrane</keyword>
<evidence type="ECO:0000259" key="15">
    <source>
        <dbReference type="Pfam" id="PF03717"/>
    </source>
</evidence>
<evidence type="ECO:0000256" key="12">
    <source>
        <dbReference type="ARBA" id="ARBA00023316"/>
    </source>
</evidence>
<dbReference type="InterPro" id="IPR012338">
    <property type="entry name" value="Beta-lactam/transpept-like"/>
</dbReference>
<keyword evidence="4" id="KW-0997">Cell inner membrane</keyword>
<evidence type="ECO:0000259" key="14">
    <source>
        <dbReference type="Pfam" id="PF00905"/>
    </source>
</evidence>
<dbReference type="GO" id="GO:0005886">
    <property type="term" value="C:plasma membrane"/>
    <property type="evidence" value="ECO:0007669"/>
    <property type="project" value="UniProtKB-SubCell"/>
</dbReference>
<evidence type="ECO:0000256" key="7">
    <source>
        <dbReference type="ARBA" id="ARBA00022801"/>
    </source>
</evidence>
<keyword evidence="10 13" id="KW-1133">Transmembrane helix</keyword>
<dbReference type="GO" id="GO:0008360">
    <property type="term" value="P:regulation of cell shape"/>
    <property type="evidence" value="ECO:0007669"/>
    <property type="project" value="UniProtKB-KW"/>
</dbReference>
<feature type="transmembrane region" description="Helical" evidence="13">
    <location>
        <begin position="21"/>
        <end position="40"/>
    </location>
</feature>
<keyword evidence="9" id="KW-0573">Peptidoglycan synthesis</keyword>
<dbReference type="PANTHER" id="PTHR30627">
    <property type="entry name" value="PEPTIDOGLYCAN D,D-TRANSPEPTIDASE"/>
    <property type="match status" value="1"/>
</dbReference>
<evidence type="ECO:0000256" key="9">
    <source>
        <dbReference type="ARBA" id="ARBA00022984"/>
    </source>
</evidence>
<dbReference type="GO" id="GO:0009252">
    <property type="term" value="P:peptidoglycan biosynthetic process"/>
    <property type="evidence" value="ECO:0007669"/>
    <property type="project" value="UniProtKB-KW"/>
</dbReference>
<proteinExistence type="predicted"/>
<comment type="caution">
    <text evidence="16">The sequence shown here is derived from an EMBL/GenBank/DDBJ whole genome shotgun (WGS) entry which is preliminary data.</text>
</comment>
<dbReference type="GO" id="GO:0006508">
    <property type="term" value="P:proteolysis"/>
    <property type="evidence" value="ECO:0007669"/>
    <property type="project" value="UniProtKB-KW"/>
</dbReference>
<keyword evidence="5" id="KW-0645">Protease</keyword>
<evidence type="ECO:0000256" key="10">
    <source>
        <dbReference type="ARBA" id="ARBA00022989"/>
    </source>
</evidence>
<dbReference type="AlphaFoldDB" id="A0A0F9Y0X3"/>
<dbReference type="Gene3D" id="3.90.1310.10">
    <property type="entry name" value="Penicillin-binding protein 2a (Domain 2)"/>
    <property type="match status" value="1"/>
</dbReference>
<dbReference type="Gene3D" id="3.30.1390.30">
    <property type="entry name" value="Penicillin-binding protein 2a, domain 3"/>
    <property type="match status" value="1"/>
</dbReference>
<evidence type="ECO:0000256" key="6">
    <source>
        <dbReference type="ARBA" id="ARBA00022692"/>
    </source>
</evidence>
<keyword evidence="12" id="KW-0961">Cell wall biogenesis/degradation</keyword>
<dbReference type="InterPro" id="IPR036138">
    <property type="entry name" value="PBP_dimer_sf"/>
</dbReference>
<evidence type="ECO:0000313" key="16">
    <source>
        <dbReference type="EMBL" id="KKO05482.1"/>
    </source>
</evidence>
<dbReference type="GO" id="GO:0009002">
    <property type="term" value="F:serine-type D-Ala-D-Ala carboxypeptidase activity"/>
    <property type="evidence" value="ECO:0007669"/>
    <property type="project" value="InterPro"/>
</dbReference>
<keyword evidence="8" id="KW-0133">Cell shape</keyword>
<name>A0A0F9Y0X3_9ZZZZ</name>